<dbReference type="EMBL" id="JAAAIP010000236">
    <property type="protein sequence ID" value="KAG0321647.1"/>
    <property type="molecule type" value="Genomic_DNA"/>
</dbReference>
<feature type="compositionally biased region" description="Acidic residues" evidence="1">
    <location>
        <begin position="57"/>
        <end position="73"/>
    </location>
</feature>
<accession>A0A9P6RM05</accession>
<organism evidence="2 3">
    <name type="scientific">Dissophora globulifera</name>
    <dbReference type="NCBI Taxonomy" id="979702"/>
    <lineage>
        <taxon>Eukaryota</taxon>
        <taxon>Fungi</taxon>
        <taxon>Fungi incertae sedis</taxon>
        <taxon>Mucoromycota</taxon>
        <taxon>Mortierellomycotina</taxon>
        <taxon>Mortierellomycetes</taxon>
        <taxon>Mortierellales</taxon>
        <taxon>Mortierellaceae</taxon>
        <taxon>Dissophora</taxon>
    </lineage>
</organism>
<proteinExistence type="predicted"/>
<comment type="caution">
    <text evidence="2">The sequence shown here is derived from an EMBL/GenBank/DDBJ whole genome shotgun (WGS) entry which is preliminary data.</text>
</comment>
<evidence type="ECO:0000256" key="1">
    <source>
        <dbReference type="SAM" id="MobiDB-lite"/>
    </source>
</evidence>
<feature type="region of interest" description="Disordered" evidence="1">
    <location>
        <begin position="1"/>
        <end position="138"/>
    </location>
</feature>
<name>A0A9P6RM05_9FUNG</name>
<keyword evidence="3" id="KW-1185">Reference proteome</keyword>
<feature type="compositionally biased region" description="Polar residues" evidence="1">
    <location>
        <begin position="17"/>
        <end position="37"/>
    </location>
</feature>
<dbReference type="AlphaFoldDB" id="A0A9P6RM05"/>
<evidence type="ECO:0000313" key="3">
    <source>
        <dbReference type="Proteomes" id="UP000738325"/>
    </source>
</evidence>
<dbReference type="Proteomes" id="UP000738325">
    <property type="component" value="Unassembled WGS sequence"/>
</dbReference>
<feature type="compositionally biased region" description="Basic and acidic residues" evidence="1">
    <location>
        <begin position="88"/>
        <end position="138"/>
    </location>
</feature>
<reference evidence="2" key="1">
    <citation type="journal article" date="2020" name="Fungal Divers.">
        <title>Resolving the Mortierellaceae phylogeny through synthesis of multi-gene phylogenetics and phylogenomics.</title>
        <authorList>
            <person name="Vandepol N."/>
            <person name="Liber J."/>
            <person name="Desiro A."/>
            <person name="Na H."/>
            <person name="Kennedy M."/>
            <person name="Barry K."/>
            <person name="Grigoriev I.V."/>
            <person name="Miller A.N."/>
            <person name="O'Donnell K."/>
            <person name="Stajich J.E."/>
            <person name="Bonito G."/>
        </authorList>
    </citation>
    <scope>NUCLEOTIDE SEQUENCE</scope>
    <source>
        <strain evidence="2">REB-010B</strain>
    </source>
</reference>
<evidence type="ECO:0000313" key="2">
    <source>
        <dbReference type="EMBL" id="KAG0321647.1"/>
    </source>
</evidence>
<gene>
    <name evidence="2" type="ORF">BGZ99_003771</name>
</gene>
<sequence length="138" mass="15411">MNTESPGSPSKKRRHSNSSPVETSKRSNMTQIHSQMPFQRPQHHLVVETMDRNPFNVDDDQDDDQDEDQDADQPLESVIETGVSSVSEHLDPEHANKDINGHTNKDSNEHANKKSSKDGKGIGKDANKSHEEAFAIID</sequence>
<protein>
    <submittedName>
        <fullName evidence="2">Uncharacterized protein</fullName>
    </submittedName>
</protein>